<keyword evidence="3" id="KW-0804">Transcription</keyword>
<protein>
    <submittedName>
        <fullName evidence="5">Transcriptional regulator, MarR family</fullName>
    </submittedName>
</protein>
<dbReference type="InterPro" id="IPR023187">
    <property type="entry name" value="Tscrpt_reg_MarR-type_CS"/>
</dbReference>
<keyword evidence="1" id="KW-0805">Transcription regulation</keyword>
<dbReference type="RefSeq" id="WP_013137179.1">
    <property type="nucleotide sequence ID" value="NC_014168.1"/>
</dbReference>
<reference evidence="5 6" key="1">
    <citation type="journal article" date="2010" name="Stand. Genomic Sci.">
        <title>Complete genome sequence of Segniliparus rotundus type strain (CDC 1076).</title>
        <authorList>
            <person name="Sikorski J."/>
            <person name="Lapidus A."/>
            <person name="Copeland A."/>
            <person name="Misra M."/>
            <person name="Glavina Del Rio T."/>
            <person name="Nolan M."/>
            <person name="Lucas S."/>
            <person name="Chen F."/>
            <person name="Tice H."/>
            <person name="Cheng J.F."/>
            <person name="Jando M."/>
            <person name="Schneider S."/>
            <person name="Bruce D."/>
            <person name="Goodwin L."/>
            <person name="Pitluck S."/>
            <person name="Liolios K."/>
            <person name="Mikhailova N."/>
            <person name="Pati A."/>
            <person name="Ivanova N."/>
            <person name="Mavromatis K."/>
            <person name="Chen A."/>
            <person name="Palaniappan K."/>
            <person name="Chertkov O."/>
            <person name="Land M."/>
            <person name="Hauser L."/>
            <person name="Chang Y.J."/>
            <person name="Jeffries C.D."/>
            <person name="Brettin T."/>
            <person name="Detter J.C."/>
            <person name="Han C."/>
            <person name="Rohde M."/>
            <person name="Goker M."/>
            <person name="Bristow J."/>
            <person name="Eisen J.A."/>
            <person name="Markowitz V."/>
            <person name="Hugenholtz P."/>
            <person name="Kyrpides N.C."/>
            <person name="Klenk H.P."/>
        </authorList>
    </citation>
    <scope>NUCLEOTIDE SEQUENCE [LARGE SCALE GENOMIC DNA]</scope>
    <source>
        <strain evidence="6">ATCC BAA-972 / CDC 1076 / CIP 108378 / DSM 44985 / JCM 13578</strain>
    </source>
</reference>
<dbReference type="InterPro" id="IPR000835">
    <property type="entry name" value="HTH_MarR-typ"/>
</dbReference>
<dbReference type="InterPro" id="IPR036388">
    <property type="entry name" value="WH-like_DNA-bd_sf"/>
</dbReference>
<evidence type="ECO:0000259" key="4">
    <source>
        <dbReference type="PROSITE" id="PS50995"/>
    </source>
</evidence>
<dbReference type="Pfam" id="PF01047">
    <property type="entry name" value="MarR"/>
    <property type="match status" value="1"/>
</dbReference>
<dbReference type="eggNOG" id="COG1846">
    <property type="taxonomic scope" value="Bacteria"/>
</dbReference>
<dbReference type="HOGENOM" id="CLU_083287_15_1_11"/>
<dbReference type="STRING" id="640132.Srot_0236"/>
<evidence type="ECO:0000313" key="6">
    <source>
        <dbReference type="Proteomes" id="UP000002247"/>
    </source>
</evidence>
<dbReference type="SUPFAM" id="SSF46785">
    <property type="entry name" value="Winged helix' DNA-binding domain"/>
    <property type="match status" value="1"/>
</dbReference>
<dbReference type="GO" id="GO:0003700">
    <property type="term" value="F:DNA-binding transcription factor activity"/>
    <property type="evidence" value="ECO:0007669"/>
    <property type="project" value="InterPro"/>
</dbReference>
<dbReference type="AlphaFoldDB" id="D6ZAI1"/>
<dbReference type="PANTHER" id="PTHR39515:SF2">
    <property type="entry name" value="HTH-TYPE TRANSCRIPTIONAL REGULATOR RV0880"/>
    <property type="match status" value="1"/>
</dbReference>
<dbReference type="GO" id="GO:0003677">
    <property type="term" value="F:DNA binding"/>
    <property type="evidence" value="ECO:0007669"/>
    <property type="project" value="UniProtKB-KW"/>
</dbReference>
<dbReference type="InterPro" id="IPR052526">
    <property type="entry name" value="HTH-type_Bedaq_tolerance"/>
</dbReference>
<dbReference type="PROSITE" id="PS50995">
    <property type="entry name" value="HTH_MARR_2"/>
    <property type="match status" value="1"/>
</dbReference>
<dbReference type="SMART" id="SM00347">
    <property type="entry name" value="HTH_MARR"/>
    <property type="match status" value="1"/>
</dbReference>
<evidence type="ECO:0000256" key="1">
    <source>
        <dbReference type="ARBA" id="ARBA00023015"/>
    </source>
</evidence>
<dbReference type="EMBL" id="CP001958">
    <property type="protein sequence ID" value="ADG96723.1"/>
    <property type="molecule type" value="Genomic_DNA"/>
</dbReference>
<keyword evidence="6" id="KW-1185">Reference proteome</keyword>
<dbReference type="KEGG" id="srt:Srot_0236"/>
<evidence type="ECO:0000256" key="2">
    <source>
        <dbReference type="ARBA" id="ARBA00023125"/>
    </source>
</evidence>
<organism evidence="5 6">
    <name type="scientific">Segniliparus rotundus (strain ATCC BAA-972 / CDC 1076 / CIP 108378 / DSM 44985 / JCM 13578)</name>
    <dbReference type="NCBI Taxonomy" id="640132"/>
    <lineage>
        <taxon>Bacteria</taxon>
        <taxon>Bacillati</taxon>
        <taxon>Actinomycetota</taxon>
        <taxon>Actinomycetes</taxon>
        <taxon>Mycobacteriales</taxon>
        <taxon>Segniliparaceae</taxon>
        <taxon>Segniliparus</taxon>
    </lineage>
</organism>
<name>D6ZAI1_SEGRD</name>
<dbReference type="PROSITE" id="PS01117">
    <property type="entry name" value="HTH_MARR_1"/>
    <property type="match status" value="1"/>
</dbReference>
<sequence>MGTGQPSGLAPEAKAPFHVGCYGDAADVFYLLLRILRGMRRAGDMSSLTVSGISALFVIAQHGPLRLGDLANRERVTAPTMSRVVTLLEQAELVQREPDPADGRATLLSLTPQGSEYVAGDASEKIKTVESALATLSDEEQKQVVRWLQTLEAAVAKSSPEVDDDLC</sequence>
<dbReference type="Proteomes" id="UP000002247">
    <property type="component" value="Chromosome"/>
</dbReference>
<feature type="domain" description="HTH marR-type" evidence="4">
    <location>
        <begin position="25"/>
        <end position="153"/>
    </location>
</feature>
<dbReference type="InterPro" id="IPR036390">
    <property type="entry name" value="WH_DNA-bd_sf"/>
</dbReference>
<keyword evidence="2" id="KW-0238">DNA-binding</keyword>
<accession>D6ZAI1</accession>
<evidence type="ECO:0000313" key="5">
    <source>
        <dbReference type="EMBL" id="ADG96723.1"/>
    </source>
</evidence>
<proteinExistence type="predicted"/>
<gene>
    <name evidence="5" type="ordered locus">Srot_0236</name>
</gene>
<evidence type="ECO:0000256" key="3">
    <source>
        <dbReference type="ARBA" id="ARBA00023163"/>
    </source>
</evidence>
<dbReference type="Gene3D" id="1.10.10.10">
    <property type="entry name" value="Winged helix-like DNA-binding domain superfamily/Winged helix DNA-binding domain"/>
    <property type="match status" value="1"/>
</dbReference>
<dbReference type="PANTHER" id="PTHR39515">
    <property type="entry name" value="CONSERVED PROTEIN"/>
    <property type="match status" value="1"/>
</dbReference>